<reference evidence="1" key="1">
    <citation type="submission" date="2020-11" db="EMBL/GenBank/DDBJ databases">
        <authorList>
            <person name="Whitehead M."/>
        </authorList>
    </citation>
    <scope>NUCLEOTIDE SEQUENCE</scope>
    <source>
        <strain evidence="1">EGII</strain>
    </source>
</reference>
<keyword evidence="2" id="KW-1185">Reference proteome</keyword>
<dbReference type="Proteomes" id="UP000606786">
    <property type="component" value="Unassembled WGS sequence"/>
</dbReference>
<evidence type="ECO:0000313" key="1">
    <source>
        <dbReference type="EMBL" id="CAD7004655.1"/>
    </source>
</evidence>
<sequence>MPSRGPAASENFLTFTLHQNPNIDTAYVGRAAFNRRPAHSTCPYLHVQATDILASSECDEEKFQLAYSFLNIWTVVNQDII</sequence>
<comment type="caution">
    <text evidence="1">The sequence shown here is derived from an EMBL/GenBank/DDBJ whole genome shotgun (WGS) entry which is preliminary data.</text>
</comment>
<gene>
    <name evidence="1" type="ORF">CCAP1982_LOCUS13050</name>
</gene>
<name>A0A811V2Q7_CERCA</name>
<protein>
    <submittedName>
        <fullName evidence="1">(Mediterranean fruit fly) hypothetical protein</fullName>
    </submittedName>
</protein>
<evidence type="ECO:0000313" key="2">
    <source>
        <dbReference type="Proteomes" id="UP000606786"/>
    </source>
</evidence>
<dbReference type="AlphaFoldDB" id="A0A811V2Q7"/>
<organism evidence="1 2">
    <name type="scientific">Ceratitis capitata</name>
    <name type="common">Mediterranean fruit fly</name>
    <name type="synonym">Tephritis capitata</name>
    <dbReference type="NCBI Taxonomy" id="7213"/>
    <lineage>
        <taxon>Eukaryota</taxon>
        <taxon>Metazoa</taxon>
        <taxon>Ecdysozoa</taxon>
        <taxon>Arthropoda</taxon>
        <taxon>Hexapoda</taxon>
        <taxon>Insecta</taxon>
        <taxon>Pterygota</taxon>
        <taxon>Neoptera</taxon>
        <taxon>Endopterygota</taxon>
        <taxon>Diptera</taxon>
        <taxon>Brachycera</taxon>
        <taxon>Muscomorpha</taxon>
        <taxon>Tephritoidea</taxon>
        <taxon>Tephritidae</taxon>
        <taxon>Ceratitis</taxon>
        <taxon>Ceratitis</taxon>
    </lineage>
</organism>
<proteinExistence type="predicted"/>
<accession>A0A811V2Q7</accession>
<dbReference type="EMBL" id="CAJHJT010000034">
    <property type="protein sequence ID" value="CAD7004655.1"/>
    <property type="molecule type" value="Genomic_DNA"/>
</dbReference>